<reference evidence="2" key="1">
    <citation type="journal article" date="2021" name="PeerJ">
        <title>Extensive microbial diversity within the chicken gut microbiome revealed by metagenomics and culture.</title>
        <authorList>
            <person name="Gilroy R."/>
            <person name="Ravi A."/>
            <person name="Getino M."/>
            <person name="Pursley I."/>
            <person name="Horton D.L."/>
            <person name="Alikhan N.F."/>
            <person name="Baker D."/>
            <person name="Gharbi K."/>
            <person name="Hall N."/>
            <person name="Watson M."/>
            <person name="Adriaenssens E.M."/>
            <person name="Foster-Nyarko E."/>
            <person name="Jarju S."/>
            <person name="Secka A."/>
            <person name="Antonio M."/>
            <person name="Oren A."/>
            <person name="Chaudhuri R.R."/>
            <person name="La Ragione R."/>
            <person name="Hildebrand F."/>
            <person name="Pallen M.J."/>
        </authorList>
    </citation>
    <scope>NUCLEOTIDE SEQUENCE</scope>
    <source>
        <strain evidence="2">1277</strain>
    </source>
</reference>
<comment type="caution">
    <text evidence="2">The sequence shown here is derived from an EMBL/GenBank/DDBJ whole genome shotgun (WGS) entry which is preliminary data.</text>
</comment>
<gene>
    <name evidence="2" type="ORF">K8V90_00640</name>
</gene>
<protein>
    <recommendedName>
        <fullName evidence="4">Calcineurin-like phosphoesterase domain-containing protein</fullName>
    </recommendedName>
</protein>
<organism evidence="2 3">
    <name type="scientific">Romboutsia timonensis</name>
    <dbReference type="NCBI Taxonomy" id="1776391"/>
    <lineage>
        <taxon>Bacteria</taxon>
        <taxon>Bacillati</taxon>
        <taxon>Bacillota</taxon>
        <taxon>Clostridia</taxon>
        <taxon>Peptostreptococcales</taxon>
        <taxon>Peptostreptococcaceae</taxon>
        <taxon>Romboutsia</taxon>
    </lineage>
</organism>
<reference evidence="2" key="2">
    <citation type="submission" date="2021-09" db="EMBL/GenBank/DDBJ databases">
        <authorList>
            <person name="Gilroy R."/>
        </authorList>
    </citation>
    <scope>NUCLEOTIDE SEQUENCE</scope>
    <source>
        <strain evidence="2">1277</strain>
    </source>
</reference>
<sequence length="389" mass="44745">MSIDRDKKLIDMMISKHEGDIDLSWSEINHAMGLNQSPDHTRKVSYGVMMYHNMLKDNELNSNVSEDIDKKIIELKKERVKLNDLRAEINRQSRCQARYENMLDLISDNIKELNKNNPFYDSYIEMNNDINGRREMIISLADIHYGLNVNDNWNIYNSDIAIKRMNKIVSKVMDIGNLHNCKIVHLLVCGDILNNNIHLTSRLSNRENVTSQIIGASELLSNAIAKLSNKFNYVIVHLTSGNHDRIIPKKEDNDYDDNFINIIKEFIKIRTSQLSNVILDENDFGHDIVKFNVCGKTIIGTHGDKIPNNQAITRFSTMFGRVDYIIQGHYHHNFINSIGDSKVITVGSFSGSDRYAREKGLICRPTQKILILEDKSNEEILYEIDLSSN</sequence>
<accession>A0A921SYM6</accession>
<dbReference type="SUPFAM" id="SSF56300">
    <property type="entry name" value="Metallo-dependent phosphatases"/>
    <property type="match status" value="1"/>
</dbReference>
<dbReference type="EMBL" id="DYUB01000022">
    <property type="protein sequence ID" value="HJG95592.1"/>
    <property type="molecule type" value="Genomic_DNA"/>
</dbReference>
<proteinExistence type="predicted"/>
<keyword evidence="1" id="KW-0175">Coiled coil</keyword>
<name>A0A921SYM6_9FIRM</name>
<evidence type="ECO:0008006" key="4">
    <source>
        <dbReference type="Google" id="ProtNLM"/>
    </source>
</evidence>
<dbReference type="AlphaFoldDB" id="A0A921SYM6"/>
<dbReference type="Proteomes" id="UP000776700">
    <property type="component" value="Unassembled WGS sequence"/>
</dbReference>
<dbReference type="Gene3D" id="3.60.21.10">
    <property type="match status" value="1"/>
</dbReference>
<feature type="coiled-coil region" evidence="1">
    <location>
        <begin position="68"/>
        <end position="116"/>
    </location>
</feature>
<evidence type="ECO:0000256" key="1">
    <source>
        <dbReference type="SAM" id="Coils"/>
    </source>
</evidence>
<evidence type="ECO:0000313" key="3">
    <source>
        <dbReference type="Proteomes" id="UP000776700"/>
    </source>
</evidence>
<dbReference type="InterPro" id="IPR029052">
    <property type="entry name" value="Metallo-depent_PP-like"/>
</dbReference>
<evidence type="ECO:0000313" key="2">
    <source>
        <dbReference type="EMBL" id="HJG95592.1"/>
    </source>
</evidence>